<reference evidence="3" key="1">
    <citation type="journal article" date="2019" name="Int. J. Syst. Evol. Microbiol.">
        <title>The Global Catalogue of Microorganisms (GCM) 10K type strain sequencing project: providing services to taxonomists for standard genome sequencing and annotation.</title>
        <authorList>
            <consortium name="The Broad Institute Genomics Platform"/>
            <consortium name="The Broad Institute Genome Sequencing Center for Infectious Disease"/>
            <person name="Wu L."/>
            <person name="Ma J."/>
        </authorList>
    </citation>
    <scope>NUCLEOTIDE SEQUENCE [LARGE SCALE GENOMIC DNA]</scope>
    <source>
        <strain evidence="3">CECT 8570</strain>
    </source>
</reference>
<evidence type="ECO:0000259" key="1">
    <source>
        <dbReference type="Pfam" id="PF01370"/>
    </source>
</evidence>
<feature type="domain" description="NAD-dependent epimerase/dehydratase" evidence="1">
    <location>
        <begin position="6"/>
        <end position="175"/>
    </location>
</feature>
<dbReference type="CDD" id="cd05240">
    <property type="entry name" value="UDP_G4E_3_SDR_e"/>
    <property type="match status" value="1"/>
</dbReference>
<dbReference type="InterPro" id="IPR050177">
    <property type="entry name" value="Lipid_A_modif_metabolic_enz"/>
</dbReference>
<gene>
    <name evidence="2" type="ORF">ACFOX3_15645</name>
</gene>
<dbReference type="Gene3D" id="3.40.50.720">
    <property type="entry name" value="NAD(P)-binding Rossmann-like Domain"/>
    <property type="match status" value="1"/>
</dbReference>
<organism evidence="2 3">
    <name type="scientific">Simiduia curdlanivorans</name>
    <dbReference type="NCBI Taxonomy" id="1492769"/>
    <lineage>
        <taxon>Bacteria</taxon>
        <taxon>Pseudomonadati</taxon>
        <taxon>Pseudomonadota</taxon>
        <taxon>Gammaproteobacteria</taxon>
        <taxon>Cellvibrionales</taxon>
        <taxon>Cellvibrionaceae</taxon>
        <taxon>Simiduia</taxon>
    </lineage>
</organism>
<dbReference type="InterPro" id="IPR001509">
    <property type="entry name" value="Epimerase_deHydtase"/>
</dbReference>
<dbReference type="InterPro" id="IPR036291">
    <property type="entry name" value="NAD(P)-bd_dom_sf"/>
</dbReference>
<evidence type="ECO:0000313" key="3">
    <source>
        <dbReference type="Proteomes" id="UP001595840"/>
    </source>
</evidence>
<dbReference type="PANTHER" id="PTHR43245">
    <property type="entry name" value="BIFUNCTIONAL POLYMYXIN RESISTANCE PROTEIN ARNA"/>
    <property type="match status" value="1"/>
</dbReference>
<dbReference type="RefSeq" id="WP_290261748.1">
    <property type="nucleotide sequence ID" value="NZ_JAUFQG010000004.1"/>
</dbReference>
<dbReference type="Proteomes" id="UP001595840">
    <property type="component" value="Unassembled WGS sequence"/>
</dbReference>
<evidence type="ECO:0000313" key="2">
    <source>
        <dbReference type="EMBL" id="MFC4363749.1"/>
    </source>
</evidence>
<name>A0ABV8V8B5_9GAMM</name>
<keyword evidence="3" id="KW-1185">Reference proteome</keyword>
<dbReference type="EMBL" id="JBHSCX010000020">
    <property type="protein sequence ID" value="MFC4363749.1"/>
    <property type="molecule type" value="Genomic_DNA"/>
</dbReference>
<comment type="caution">
    <text evidence="2">The sequence shown here is derived from an EMBL/GenBank/DDBJ whole genome shotgun (WGS) entry which is preliminary data.</text>
</comment>
<proteinExistence type="predicted"/>
<accession>A0ABV8V8B5</accession>
<dbReference type="SUPFAM" id="SSF51735">
    <property type="entry name" value="NAD(P)-binding Rossmann-fold domains"/>
    <property type="match status" value="1"/>
</dbReference>
<protein>
    <submittedName>
        <fullName evidence="2">SDR family oxidoreductase</fullName>
    </submittedName>
</protein>
<dbReference type="Pfam" id="PF01370">
    <property type="entry name" value="Epimerase"/>
    <property type="match status" value="1"/>
</dbReference>
<sequence>MPTKRILITGAAGYIGFQLGERLCRDFSVIGVDIRPRNDAHFPIHVIDIRSPQLSQLMAVEGITHVIHLACVVEPSKNVQRDYDIDVNGTRNLLDACVTNHIKHLTVTSSGAAYGYHADNPDWIVETDPLRGNDEFSYAAHKRLVEEILAGYRKTHPSLNQLIFRPGTVLGSDTNNLITQLFTGKRLLAISGSPSPFVFIWDQDVIALIEQGLREEKVGQYNMAGDGAMTIQDIATALNKPVLNLPAGLVKFLLRVGSALGLTRYGPEQINFLRYRPVLLNEALKAQFGGNLQKTSRETFLYFAEHALKLAPKKG</sequence>